<dbReference type="EMBL" id="LGSP01000001">
    <property type="protein sequence ID" value="KNE84240.1"/>
    <property type="molecule type" value="Genomic_DNA"/>
</dbReference>
<protein>
    <submittedName>
        <fullName evidence="1">Uncharacterized protein</fullName>
    </submittedName>
</protein>
<proteinExistence type="predicted"/>
<dbReference type="Proteomes" id="UP000037185">
    <property type="component" value="Unassembled WGS sequence"/>
</dbReference>
<evidence type="ECO:0000313" key="2">
    <source>
        <dbReference type="Proteomes" id="UP000037185"/>
    </source>
</evidence>
<evidence type="ECO:0000313" key="1">
    <source>
        <dbReference type="EMBL" id="KNE84240.1"/>
    </source>
</evidence>
<keyword evidence="2" id="KW-1185">Reference proteome</keyword>
<name>A0ACC4WI71_STRFR</name>
<accession>A0ACC4WI71</accession>
<gene>
    <name evidence="1" type="ORF">ADZ36_00530</name>
</gene>
<sequence length="151" mass="15242">MHLALRRRGGTAGERPGRLPPARRRRPGGPDPPGRGAHRGAEPDHLSGAHGAAGGRRRGPGGVRSAFPAGRPRPSVVRAGRRRARGSGRRGPDRAGPRAQGGGPAGRGAHAAAPVRHGRQPRAAHPDHPGVHEGAGAGTAGGRREPAGPAP</sequence>
<reference evidence="1" key="1">
    <citation type="submission" date="2015-07" db="EMBL/GenBank/DDBJ databases">
        <title>Draft genome sequence of Streptomyces fradiae, a resistant strain to nitron-oligomycin.</title>
        <authorList>
            <person name="Vatlin A.A."/>
            <person name="Bekker O.B."/>
            <person name="Danilenko V.N."/>
        </authorList>
    </citation>
    <scope>NUCLEOTIDE SEQUENCE</scope>
    <source>
        <strain evidence="1">Olg1-1</strain>
    </source>
</reference>
<comment type="caution">
    <text evidence="1">The sequence shown here is derived from an EMBL/GenBank/DDBJ whole genome shotgun (WGS) entry which is preliminary data.</text>
</comment>
<organism evidence="1 2">
    <name type="scientific">Streptomyces fradiae</name>
    <name type="common">Streptomyces roseoflavus</name>
    <dbReference type="NCBI Taxonomy" id="1906"/>
    <lineage>
        <taxon>Bacteria</taxon>
        <taxon>Bacillati</taxon>
        <taxon>Actinomycetota</taxon>
        <taxon>Actinomycetes</taxon>
        <taxon>Kitasatosporales</taxon>
        <taxon>Streptomycetaceae</taxon>
        <taxon>Streptomyces</taxon>
    </lineage>
</organism>